<dbReference type="Proteomes" id="UP001150879">
    <property type="component" value="Unassembled WGS sequence"/>
</dbReference>
<dbReference type="EMBL" id="JAPQKP010000001">
    <property type="protein sequence ID" value="KAJ5210241.1"/>
    <property type="molecule type" value="Genomic_DNA"/>
</dbReference>
<reference evidence="2" key="1">
    <citation type="submission" date="2022-11" db="EMBL/GenBank/DDBJ databases">
        <authorList>
            <person name="Petersen C."/>
        </authorList>
    </citation>
    <scope>NUCLEOTIDE SEQUENCE</scope>
    <source>
        <strain evidence="2">IBT 16849</strain>
    </source>
</reference>
<reference evidence="2" key="2">
    <citation type="journal article" date="2023" name="IMA Fungus">
        <title>Comparative genomic study of the Penicillium genus elucidates a diverse pangenome and 15 lateral gene transfer events.</title>
        <authorList>
            <person name="Petersen C."/>
            <person name="Sorensen T."/>
            <person name="Nielsen M.R."/>
            <person name="Sondergaard T.E."/>
            <person name="Sorensen J.L."/>
            <person name="Fitzpatrick D.A."/>
            <person name="Frisvad J.C."/>
            <person name="Nielsen K.L."/>
        </authorList>
    </citation>
    <scope>NUCLEOTIDE SEQUENCE</scope>
    <source>
        <strain evidence="2">IBT 16849</strain>
    </source>
</reference>
<accession>A0A9W9MZ82</accession>
<dbReference type="OrthoDB" id="4366941at2759"/>
<dbReference type="AlphaFoldDB" id="A0A9W9MZ82"/>
<protein>
    <submittedName>
        <fullName evidence="2">Uncharacterized protein</fullName>
    </submittedName>
</protein>
<name>A0A9W9MZ82_9EURO</name>
<evidence type="ECO:0000256" key="1">
    <source>
        <dbReference type="SAM" id="MobiDB-lite"/>
    </source>
</evidence>
<feature type="compositionally biased region" description="Low complexity" evidence="1">
    <location>
        <begin position="1"/>
        <end position="38"/>
    </location>
</feature>
<organism evidence="2 3">
    <name type="scientific">Penicillium cf. griseofulvum</name>
    <dbReference type="NCBI Taxonomy" id="2972120"/>
    <lineage>
        <taxon>Eukaryota</taxon>
        <taxon>Fungi</taxon>
        <taxon>Dikarya</taxon>
        <taxon>Ascomycota</taxon>
        <taxon>Pezizomycotina</taxon>
        <taxon>Eurotiomycetes</taxon>
        <taxon>Eurotiomycetidae</taxon>
        <taxon>Eurotiales</taxon>
        <taxon>Aspergillaceae</taxon>
        <taxon>Penicillium</taxon>
    </lineage>
</organism>
<evidence type="ECO:0000313" key="3">
    <source>
        <dbReference type="Proteomes" id="UP001150879"/>
    </source>
</evidence>
<keyword evidence="3" id="KW-1185">Reference proteome</keyword>
<feature type="region of interest" description="Disordered" evidence="1">
    <location>
        <begin position="1"/>
        <end position="75"/>
    </location>
</feature>
<sequence>MNPSSQSSPKQTTTTTTGTSNTAVASSSTPTSSSYTYTEQALSAEEQFQRNTNHMGGWIKPSDLNHPDGFSLTSG</sequence>
<comment type="caution">
    <text evidence="2">The sequence shown here is derived from an EMBL/GenBank/DDBJ whole genome shotgun (WGS) entry which is preliminary data.</text>
</comment>
<gene>
    <name evidence="2" type="ORF">N7472_000380</name>
</gene>
<proteinExistence type="predicted"/>
<evidence type="ECO:0000313" key="2">
    <source>
        <dbReference type="EMBL" id="KAJ5210241.1"/>
    </source>
</evidence>